<dbReference type="STRING" id="1229521.D791_02929"/>
<protein>
    <submittedName>
        <fullName evidence="1">Uncharacterized protein</fullName>
    </submittedName>
</protein>
<sequence length="58" mass="7030">MARAKQYFVPSLNRYFCRPFYQNSIFQSALNKYLIVNIEFIMRENLFASQNDNNWSNL</sequence>
<keyword evidence="2" id="KW-1185">Reference proteome</keyword>
<comment type="caution">
    <text evidence="1">The sequence shown here is derived from an EMBL/GenBank/DDBJ whole genome shotgun (WGS) entry which is preliminary data.</text>
</comment>
<proteinExistence type="predicted"/>
<dbReference type="EMBL" id="AONB01000016">
    <property type="protein sequence ID" value="EXJ10160.1"/>
    <property type="molecule type" value="Genomic_DNA"/>
</dbReference>
<accession>W9VHR4</accession>
<dbReference type="Proteomes" id="UP000019464">
    <property type="component" value="Unassembled WGS sequence"/>
</dbReference>
<dbReference type="AlphaFoldDB" id="W9VHR4"/>
<evidence type="ECO:0000313" key="2">
    <source>
        <dbReference type="Proteomes" id="UP000019464"/>
    </source>
</evidence>
<evidence type="ECO:0000313" key="1">
    <source>
        <dbReference type="EMBL" id="EXJ10160.1"/>
    </source>
</evidence>
<reference evidence="1 2" key="2">
    <citation type="journal article" date="2015" name="Syst. Appl. Microbiol.">
        <title>Nitrincola nitratireducens sp. nov. isolated from a haloalkaline crater lake.</title>
        <authorList>
            <person name="Singh A."/>
            <person name="Vaidya B."/>
            <person name="Tanuku N.R."/>
            <person name="Pinnaka A.K."/>
        </authorList>
    </citation>
    <scope>NUCLEOTIDE SEQUENCE [LARGE SCALE GENOMIC DNA]</scope>
    <source>
        <strain evidence="1 2">AK23</strain>
    </source>
</reference>
<organism evidence="1 2">
    <name type="scientific">Nitrincola nitratireducens</name>
    <dbReference type="NCBI Taxonomy" id="1229521"/>
    <lineage>
        <taxon>Bacteria</taxon>
        <taxon>Pseudomonadati</taxon>
        <taxon>Pseudomonadota</taxon>
        <taxon>Gammaproteobacteria</taxon>
        <taxon>Oceanospirillales</taxon>
        <taxon>Oceanospirillaceae</taxon>
        <taxon>Nitrincola</taxon>
    </lineage>
</organism>
<name>W9VHR4_9GAMM</name>
<reference evidence="2" key="1">
    <citation type="submission" date="2012-11" db="EMBL/GenBank/DDBJ databases">
        <authorList>
            <person name="Singh A."/>
            <person name="Pinnaka A.K."/>
            <person name="Vaidya B."/>
        </authorList>
    </citation>
    <scope>NUCLEOTIDE SEQUENCE [LARGE SCALE GENOMIC DNA]</scope>
    <source>
        <strain evidence="2">AK23</strain>
    </source>
</reference>
<gene>
    <name evidence="1" type="ORF">D791_02929</name>
</gene>